<keyword evidence="1" id="KW-0732">Signal</keyword>
<feature type="chain" id="PRO_5041398397" evidence="1">
    <location>
        <begin position="19"/>
        <end position="259"/>
    </location>
</feature>
<reference evidence="2 3" key="1">
    <citation type="submission" date="2021-07" db="EMBL/GenBank/DDBJ databases">
        <title>Genome data of Colletotrichum spaethianum.</title>
        <authorList>
            <person name="Utami Y.D."/>
            <person name="Hiruma K."/>
        </authorList>
    </citation>
    <scope>NUCLEOTIDE SEQUENCE [LARGE SCALE GENOMIC DNA]</scope>
    <source>
        <strain evidence="2 3">MAFF 242679</strain>
    </source>
</reference>
<dbReference type="EMBL" id="BPPX01000025">
    <property type="protein sequence ID" value="GJC87203.1"/>
    <property type="molecule type" value="Genomic_DNA"/>
</dbReference>
<evidence type="ECO:0000256" key="1">
    <source>
        <dbReference type="SAM" id="SignalP"/>
    </source>
</evidence>
<organism evidence="2 3">
    <name type="scientific">Colletotrichum liriopes</name>
    <dbReference type="NCBI Taxonomy" id="708192"/>
    <lineage>
        <taxon>Eukaryota</taxon>
        <taxon>Fungi</taxon>
        <taxon>Dikarya</taxon>
        <taxon>Ascomycota</taxon>
        <taxon>Pezizomycotina</taxon>
        <taxon>Sordariomycetes</taxon>
        <taxon>Hypocreomycetidae</taxon>
        <taxon>Glomerellales</taxon>
        <taxon>Glomerellaceae</taxon>
        <taxon>Colletotrichum</taxon>
        <taxon>Colletotrichum spaethianum species complex</taxon>
    </lineage>
</organism>
<evidence type="ECO:0000313" key="2">
    <source>
        <dbReference type="EMBL" id="GJC87203.1"/>
    </source>
</evidence>
<evidence type="ECO:0000313" key="3">
    <source>
        <dbReference type="Proteomes" id="UP001055172"/>
    </source>
</evidence>
<name>A0AA37GW45_9PEZI</name>
<dbReference type="Proteomes" id="UP001055172">
    <property type="component" value="Unassembled WGS sequence"/>
</dbReference>
<dbReference type="AlphaFoldDB" id="A0AA37GW45"/>
<accession>A0AA37GW45</accession>
<comment type="caution">
    <text evidence="2">The sequence shown here is derived from an EMBL/GenBank/DDBJ whole genome shotgun (WGS) entry which is preliminary data.</text>
</comment>
<protein>
    <submittedName>
        <fullName evidence="2">Uncharacterized protein</fullName>
    </submittedName>
</protein>
<proteinExistence type="predicted"/>
<keyword evidence="3" id="KW-1185">Reference proteome</keyword>
<sequence length="259" mass="28898">MLISRILVKATLAVGILGQGLNTPAEGVTAATTGSNQRVASKTEPGISTVATVLSRDDIPRTTATTFSDIDCSYSWENCGFDNHLEYHIRINAIGKTSPKWCDMMFHEVQRSINYHIRLESCDRNYRSNENGNGMEVVLTLPKPIPKFGEWRLNVEQVIKDNMCKGGPELNYWVNERTSICRHRWWKRSFERELPDNLPAFVSPPEEIESVFLRNAAPLTATTFSAEPTKTKVVPRAETSPTIANRATATIGSGTENNP</sequence>
<feature type="signal peptide" evidence="1">
    <location>
        <begin position="1"/>
        <end position="18"/>
    </location>
</feature>
<gene>
    <name evidence="2" type="ORF">ColLi_10041</name>
</gene>